<name>A0A4Y9Z4S3_9AGAM</name>
<evidence type="ECO:0000313" key="2">
    <source>
        <dbReference type="Proteomes" id="UP000298327"/>
    </source>
</evidence>
<dbReference type="OrthoDB" id="10410083at2759"/>
<comment type="caution">
    <text evidence="1">The sequence shown here is derived from an EMBL/GenBank/DDBJ whole genome shotgun (WGS) entry which is preliminary data.</text>
</comment>
<dbReference type="AlphaFoldDB" id="A0A4Y9Z4S3"/>
<proteinExistence type="predicted"/>
<gene>
    <name evidence="1" type="ORF">EVG20_g3086</name>
</gene>
<reference evidence="1 2" key="1">
    <citation type="submission" date="2019-02" db="EMBL/GenBank/DDBJ databases">
        <title>Genome sequencing of the rare red list fungi Dentipellis fragilis.</title>
        <authorList>
            <person name="Buettner E."/>
            <person name="Kellner H."/>
        </authorList>
    </citation>
    <scope>NUCLEOTIDE SEQUENCE [LARGE SCALE GENOMIC DNA]</scope>
    <source>
        <strain evidence="1 2">DSM 105465</strain>
    </source>
</reference>
<protein>
    <submittedName>
        <fullName evidence="1">Uncharacterized protein</fullName>
    </submittedName>
</protein>
<dbReference type="EMBL" id="SEOQ01000133">
    <property type="protein sequence ID" value="TFY69592.1"/>
    <property type="molecule type" value="Genomic_DNA"/>
</dbReference>
<keyword evidence="2" id="KW-1185">Reference proteome</keyword>
<dbReference type="Proteomes" id="UP000298327">
    <property type="component" value="Unassembled WGS sequence"/>
</dbReference>
<accession>A0A4Y9Z4S3</accession>
<evidence type="ECO:0000313" key="1">
    <source>
        <dbReference type="EMBL" id="TFY69592.1"/>
    </source>
</evidence>
<organism evidence="1 2">
    <name type="scientific">Dentipellis fragilis</name>
    <dbReference type="NCBI Taxonomy" id="205917"/>
    <lineage>
        <taxon>Eukaryota</taxon>
        <taxon>Fungi</taxon>
        <taxon>Dikarya</taxon>
        <taxon>Basidiomycota</taxon>
        <taxon>Agaricomycotina</taxon>
        <taxon>Agaricomycetes</taxon>
        <taxon>Russulales</taxon>
        <taxon>Hericiaceae</taxon>
        <taxon>Dentipellis</taxon>
    </lineage>
</organism>
<sequence>MSAMAHPCYRQQSRTLVDRLVALLATRDVVELHKCVEKANEHFCMNNAEGWKSLRETRLHVLLKNIIMSRSTYSDATYCSSVLSFLADIVEYASGLDKRVEDPVIDQLLAWGDKFWERLLTMLETIAASSRLHPSLGNSLAELTLAYHNLYCERDRIPNLIMSHFGNLVVYAWLYRLGSGQDDRALHIFDNLLRHAKPSECSTFCQNFIETAKSDQIAQRFRHEFNQTRLPSVNFRTSLHIMAYLGGFGVGSLNSVLSALVGHDVYKSLFEALNRQIDRDEPREEWAAIGRAPYFLWSLFINSIDRSTSKSHRHFEYLMAFMSRAAVIGPGFDNDDTTMYIKKWLQLIINIRDFASGVKNKEPKGALIKDMRYLARRHWDDSVGPALGAYMRRPTETRVHKNAKKMWDAWFDMGMAIGL</sequence>